<dbReference type="AlphaFoldDB" id="A0A6A5YL64"/>
<evidence type="ECO:0008006" key="5">
    <source>
        <dbReference type="Google" id="ProtNLM"/>
    </source>
</evidence>
<evidence type="ECO:0000259" key="1">
    <source>
        <dbReference type="Pfam" id="PF01408"/>
    </source>
</evidence>
<sequence>MLSKEPVKIAIVGTGLIGPRHAEAVLKEPDAKLVCIVDPNPAAEAVTQGLRCPLFKSVQEMLVSSSKPDAALVCTPNHTHVPISKELLEGGVHVLCEKPVSIDVESGRELIACAKTHSKQLLIGHHRRFNRYVVATKSLLPSLGRLVVVNGLWTIYKPPEYFDPPTDWRRCDTAGPVLINLIHEIDILHYLFGPVIRVYAEQAETQRGFPAEEGGAITLRFSSGLVGTFLLSDAVVSPHNFEGGTGENPMIPRTGKDFYRIFGSEGSLSVPDMTRWTYADGKKSWTERLECESMEVSDMKTPFELQIGHFVKVVRGQEAPNCSGIEGLRAVKVCDAIKQSMRTQQPVDL</sequence>
<dbReference type="Pfam" id="PF01408">
    <property type="entry name" value="GFO_IDH_MocA"/>
    <property type="match status" value="1"/>
</dbReference>
<dbReference type="InterPro" id="IPR036291">
    <property type="entry name" value="NAD(P)-bd_dom_sf"/>
</dbReference>
<dbReference type="GO" id="GO:0000166">
    <property type="term" value="F:nucleotide binding"/>
    <property type="evidence" value="ECO:0007669"/>
    <property type="project" value="InterPro"/>
</dbReference>
<proteinExistence type="predicted"/>
<dbReference type="OrthoDB" id="446809at2759"/>
<gene>
    <name evidence="3" type="ORF">BDV96DRAFT_505333</name>
</gene>
<dbReference type="SUPFAM" id="SSF51735">
    <property type="entry name" value="NAD(P)-binding Rossmann-fold domains"/>
    <property type="match status" value="1"/>
</dbReference>
<dbReference type="InterPro" id="IPR051450">
    <property type="entry name" value="Gfo/Idh/MocA_Oxidoreductases"/>
</dbReference>
<accession>A0A6A5YL64</accession>
<keyword evidence="4" id="KW-1185">Reference proteome</keyword>
<dbReference type="InterPro" id="IPR004104">
    <property type="entry name" value="Gfo/Idh/MocA-like_OxRdtase_C"/>
</dbReference>
<dbReference type="Pfam" id="PF02894">
    <property type="entry name" value="GFO_IDH_MocA_C"/>
    <property type="match status" value="1"/>
</dbReference>
<evidence type="ECO:0000313" key="3">
    <source>
        <dbReference type="EMBL" id="KAF2107846.1"/>
    </source>
</evidence>
<dbReference type="InterPro" id="IPR000683">
    <property type="entry name" value="Gfo/Idh/MocA-like_OxRdtase_N"/>
</dbReference>
<dbReference type="Gene3D" id="3.40.50.720">
    <property type="entry name" value="NAD(P)-binding Rossmann-like Domain"/>
    <property type="match status" value="1"/>
</dbReference>
<dbReference type="Proteomes" id="UP000799770">
    <property type="component" value="Unassembled WGS sequence"/>
</dbReference>
<dbReference type="PANTHER" id="PTHR43377">
    <property type="entry name" value="BILIVERDIN REDUCTASE A"/>
    <property type="match status" value="1"/>
</dbReference>
<organism evidence="3 4">
    <name type="scientific">Lophiotrema nucula</name>
    <dbReference type="NCBI Taxonomy" id="690887"/>
    <lineage>
        <taxon>Eukaryota</taxon>
        <taxon>Fungi</taxon>
        <taxon>Dikarya</taxon>
        <taxon>Ascomycota</taxon>
        <taxon>Pezizomycotina</taxon>
        <taxon>Dothideomycetes</taxon>
        <taxon>Pleosporomycetidae</taxon>
        <taxon>Pleosporales</taxon>
        <taxon>Lophiotremataceae</taxon>
        <taxon>Lophiotrema</taxon>
    </lineage>
</organism>
<protein>
    <recommendedName>
        <fullName evidence="5">Oxidoreductase</fullName>
    </recommendedName>
</protein>
<evidence type="ECO:0000313" key="4">
    <source>
        <dbReference type="Proteomes" id="UP000799770"/>
    </source>
</evidence>
<feature type="domain" description="Gfo/Idh/MocA-like oxidoreductase C-terminal" evidence="2">
    <location>
        <begin position="142"/>
        <end position="349"/>
    </location>
</feature>
<name>A0A6A5YL64_9PLEO</name>
<dbReference type="PANTHER" id="PTHR43377:SF1">
    <property type="entry name" value="BILIVERDIN REDUCTASE A"/>
    <property type="match status" value="1"/>
</dbReference>
<dbReference type="Gene3D" id="3.30.360.10">
    <property type="entry name" value="Dihydrodipicolinate Reductase, domain 2"/>
    <property type="match status" value="1"/>
</dbReference>
<reference evidence="3" key="1">
    <citation type="journal article" date="2020" name="Stud. Mycol.">
        <title>101 Dothideomycetes genomes: a test case for predicting lifestyles and emergence of pathogens.</title>
        <authorList>
            <person name="Haridas S."/>
            <person name="Albert R."/>
            <person name="Binder M."/>
            <person name="Bloem J."/>
            <person name="Labutti K."/>
            <person name="Salamov A."/>
            <person name="Andreopoulos B."/>
            <person name="Baker S."/>
            <person name="Barry K."/>
            <person name="Bills G."/>
            <person name="Bluhm B."/>
            <person name="Cannon C."/>
            <person name="Castanera R."/>
            <person name="Culley D."/>
            <person name="Daum C."/>
            <person name="Ezra D."/>
            <person name="Gonzalez J."/>
            <person name="Henrissat B."/>
            <person name="Kuo A."/>
            <person name="Liang C."/>
            <person name="Lipzen A."/>
            <person name="Lutzoni F."/>
            <person name="Magnuson J."/>
            <person name="Mondo S."/>
            <person name="Nolan M."/>
            <person name="Ohm R."/>
            <person name="Pangilinan J."/>
            <person name="Park H.-J."/>
            <person name="Ramirez L."/>
            <person name="Alfaro M."/>
            <person name="Sun H."/>
            <person name="Tritt A."/>
            <person name="Yoshinaga Y."/>
            <person name="Zwiers L.-H."/>
            <person name="Turgeon B."/>
            <person name="Goodwin S."/>
            <person name="Spatafora J."/>
            <person name="Crous P."/>
            <person name="Grigoriev I."/>
        </authorList>
    </citation>
    <scope>NUCLEOTIDE SEQUENCE</scope>
    <source>
        <strain evidence="3">CBS 627.86</strain>
    </source>
</reference>
<feature type="domain" description="Gfo/Idh/MocA-like oxidoreductase N-terminal" evidence="1">
    <location>
        <begin position="7"/>
        <end position="125"/>
    </location>
</feature>
<dbReference type="SUPFAM" id="SSF55347">
    <property type="entry name" value="Glyceraldehyde-3-phosphate dehydrogenase-like, C-terminal domain"/>
    <property type="match status" value="1"/>
</dbReference>
<evidence type="ECO:0000259" key="2">
    <source>
        <dbReference type="Pfam" id="PF02894"/>
    </source>
</evidence>
<dbReference type="EMBL" id="ML977351">
    <property type="protein sequence ID" value="KAF2107846.1"/>
    <property type="molecule type" value="Genomic_DNA"/>
</dbReference>